<accession>A0A1D6FH43</accession>
<sequence>MTEQNKAMKGRKKKQKRSHTCRVLLSGDLRAPTKPSHGPSPREIPIGISIRPRRHPSHTHTHTAPSHLPCCPPCRRRWSPWACCCSTPSTRTWSRSWTAASACTASGRRPARSSSARTRAPCAPSSATPATAPTPRSSTRSRRSRSLPPEQLLGLDNVVLVPHVGSDTEETCRAMADLVLANLEAHASDEPLLTPVI</sequence>
<evidence type="ECO:0000256" key="1">
    <source>
        <dbReference type="ARBA" id="ARBA00023002"/>
    </source>
</evidence>
<dbReference type="Gene3D" id="3.40.50.720">
    <property type="entry name" value="NAD(P)-binding Rossmann-like Domain"/>
    <property type="match status" value="2"/>
</dbReference>
<dbReference type="PANTHER" id="PTHR10996:SF178">
    <property type="entry name" value="2-HYDROXYACID DEHYDROGENASE YGL185C-RELATED"/>
    <property type="match status" value="1"/>
</dbReference>
<evidence type="ECO:0000313" key="4">
    <source>
        <dbReference type="EMBL" id="AQK91158.1"/>
    </source>
</evidence>
<keyword evidence="1" id="KW-0560">Oxidoreductase</keyword>
<gene>
    <name evidence="4" type="ORF">ZEAMMB73_Zm00001d008993</name>
</gene>
<feature type="region of interest" description="Disordered" evidence="3">
    <location>
        <begin position="1"/>
        <end position="47"/>
    </location>
</feature>
<feature type="region of interest" description="Disordered" evidence="3">
    <location>
        <begin position="104"/>
        <end position="150"/>
    </location>
</feature>
<keyword evidence="2" id="KW-0520">NAD</keyword>
<organism evidence="4">
    <name type="scientific">Zea mays</name>
    <name type="common">Maize</name>
    <dbReference type="NCBI Taxonomy" id="4577"/>
    <lineage>
        <taxon>Eukaryota</taxon>
        <taxon>Viridiplantae</taxon>
        <taxon>Streptophyta</taxon>
        <taxon>Embryophyta</taxon>
        <taxon>Tracheophyta</taxon>
        <taxon>Spermatophyta</taxon>
        <taxon>Magnoliopsida</taxon>
        <taxon>Liliopsida</taxon>
        <taxon>Poales</taxon>
        <taxon>Poaceae</taxon>
        <taxon>PACMAD clade</taxon>
        <taxon>Panicoideae</taxon>
        <taxon>Andropogonodae</taxon>
        <taxon>Andropogoneae</taxon>
        <taxon>Tripsacinae</taxon>
        <taxon>Zea</taxon>
    </lineage>
</organism>
<feature type="compositionally biased region" description="Basic residues" evidence="3">
    <location>
        <begin position="8"/>
        <end position="20"/>
    </location>
</feature>
<evidence type="ECO:0000256" key="3">
    <source>
        <dbReference type="SAM" id="MobiDB-lite"/>
    </source>
</evidence>
<dbReference type="InterPro" id="IPR050223">
    <property type="entry name" value="D-isomer_2-hydroxyacid_DH"/>
</dbReference>
<dbReference type="GO" id="GO:0016491">
    <property type="term" value="F:oxidoreductase activity"/>
    <property type="evidence" value="ECO:0007669"/>
    <property type="project" value="UniProtKB-KW"/>
</dbReference>
<reference evidence="4" key="1">
    <citation type="submission" date="2015-12" db="EMBL/GenBank/DDBJ databases">
        <title>Update maize B73 reference genome by single molecule sequencing technologies.</title>
        <authorList>
            <consortium name="Maize Genome Sequencing Project"/>
            <person name="Ware D."/>
        </authorList>
    </citation>
    <scope>NUCLEOTIDE SEQUENCE</scope>
    <source>
        <tissue evidence="4">Seedling</tissue>
    </source>
</reference>
<dbReference type="AlphaFoldDB" id="A0A1D6FH43"/>
<dbReference type="EMBL" id="CM000784">
    <property type="protein sequence ID" value="AQK91158.1"/>
    <property type="molecule type" value="Genomic_DNA"/>
</dbReference>
<dbReference type="PANTHER" id="PTHR10996">
    <property type="entry name" value="2-HYDROXYACID DEHYDROGENASE-RELATED"/>
    <property type="match status" value="1"/>
</dbReference>
<proteinExistence type="predicted"/>
<evidence type="ECO:0000256" key="2">
    <source>
        <dbReference type="ARBA" id="ARBA00023027"/>
    </source>
</evidence>
<feature type="compositionally biased region" description="Low complexity" evidence="3">
    <location>
        <begin position="104"/>
        <end position="138"/>
    </location>
</feature>
<protein>
    <submittedName>
        <fullName evidence="4">DUF4378 domain protein</fullName>
    </submittedName>
</protein>
<name>A0A1D6FH43_MAIZE</name>